<dbReference type="InterPro" id="IPR056789">
    <property type="entry name" value="LRR_R13L1-DRL21"/>
</dbReference>
<evidence type="ECO:0000256" key="2">
    <source>
        <dbReference type="ARBA" id="ARBA00022737"/>
    </source>
</evidence>
<dbReference type="EMBL" id="JXTC01000017">
    <property type="protein sequence ID" value="PON99772.1"/>
    <property type="molecule type" value="Genomic_DNA"/>
</dbReference>
<dbReference type="Gene3D" id="3.80.10.10">
    <property type="entry name" value="Ribonuclease Inhibitor"/>
    <property type="match status" value="2"/>
</dbReference>
<evidence type="ECO:0000313" key="9">
    <source>
        <dbReference type="Proteomes" id="UP000237000"/>
    </source>
</evidence>
<dbReference type="AlphaFoldDB" id="A0A2P5FPN7"/>
<proteinExistence type="predicted"/>
<keyword evidence="3" id="KW-0611">Plant defense</keyword>
<dbReference type="FunFam" id="3.40.50.300:FF:001091">
    <property type="entry name" value="Probable disease resistance protein At1g61300"/>
    <property type="match status" value="1"/>
</dbReference>
<dbReference type="PANTHER" id="PTHR36766">
    <property type="entry name" value="PLANT BROAD-SPECTRUM MILDEW RESISTANCE PROTEIN RPW8"/>
    <property type="match status" value="1"/>
</dbReference>
<evidence type="ECO:0000259" key="5">
    <source>
        <dbReference type="Pfam" id="PF23559"/>
    </source>
</evidence>
<evidence type="ECO:0000259" key="4">
    <source>
        <dbReference type="Pfam" id="PF00931"/>
    </source>
</evidence>
<feature type="domain" description="R13L1/DRL21-like LRR repeat region" evidence="7">
    <location>
        <begin position="608"/>
        <end position="764"/>
    </location>
</feature>
<accession>A0A2P5FPN7</accession>
<dbReference type="InterPro" id="IPR002182">
    <property type="entry name" value="NB-ARC"/>
</dbReference>
<name>A0A2P5FPN7_TREOI</name>
<evidence type="ECO:0000313" key="8">
    <source>
        <dbReference type="EMBL" id="PON99772.1"/>
    </source>
</evidence>
<reference evidence="9" key="1">
    <citation type="submission" date="2016-06" db="EMBL/GenBank/DDBJ databases">
        <title>Parallel loss of symbiosis genes in relatives of nitrogen-fixing non-legume Parasponia.</title>
        <authorList>
            <person name="Van Velzen R."/>
            <person name="Holmer R."/>
            <person name="Bu F."/>
            <person name="Rutten L."/>
            <person name="Van Zeijl A."/>
            <person name="Liu W."/>
            <person name="Santuari L."/>
            <person name="Cao Q."/>
            <person name="Sharma T."/>
            <person name="Shen D."/>
            <person name="Roswanjaya Y."/>
            <person name="Wardhani T."/>
            <person name="Kalhor M.S."/>
            <person name="Jansen J."/>
            <person name="Van den Hoogen J."/>
            <person name="Gungor B."/>
            <person name="Hartog M."/>
            <person name="Hontelez J."/>
            <person name="Verver J."/>
            <person name="Yang W.-C."/>
            <person name="Schijlen E."/>
            <person name="Repin R."/>
            <person name="Schilthuizen M."/>
            <person name="Schranz E."/>
            <person name="Heidstra R."/>
            <person name="Miyata K."/>
            <person name="Fedorova E."/>
            <person name="Kohlen W."/>
            <person name="Bisseling T."/>
            <person name="Smit S."/>
            <person name="Geurts R."/>
        </authorList>
    </citation>
    <scope>NUCLEOTIDE SEQUENCE [LARGE SCALE GENOMIC DNA]</scope>
    <source>
        <strain evidence="9">cv. RG33-2</strain>
    </source>
</reference>
<dbReference type="Gene3D" id="1.10.8.430">
    <property type="entry name" value="Helical domain of apoptotic protease-activating factors"/>
    <property type="match status" value="1"/>
</dbReference>
<dbReference type="PRINTS" id="PR00364">
    <property type="entry name" value="DISEASERSIST"/>
</dbReference>
<dbReference type="Proteomes" id="UP000237000">
    <property type="component" value="Unassembled WGS sequence"/>
</dbReference>
<evidence type="ECO:0000256" key="1">
    <source>
        <dbReference type="ARBA" id="ARBA00022614"/>
    </source>
</evidence>
<gene>
    <name evidence="8" type="ORF">TorRG33x02_045370</name>
</gene>
<feature type="domain" description="Disease resistance protein winged helix" evidence="5">
    <location>
        <begin position="340"/>
        <end position="412"/>
    </location>
</feature>
<dbReference type="InterPro" id="IPR036388">
    <property type="entry name" value="WH-like_DNA-bd_sf"/>
</dbReference>
<dbReference type="Pfam" id="PF00931">
    <property type="entry name" value="NB-ARC"/>
    <property type="match status" value="1"/>
</dbReference>
<dbReference type="SUPFAM" id="SSF52540">
    <property type="entry name" value="P-loop containing nucleoside triphosphate hydrolases"/>
    <property type="match status" value="1"/>
</dbReference>
<dbReference type="PANTHER" id="PTHR36766:SF38">
    <property type="entry name" value="DISEASE RESISTANCE PROTEIN RGA3"/>
    <property type="match status" value="1"/>
</dbReference>
<dbReference type="GO" id="GO:0006952">
    <property type="term" value="P:defense response"/>
    <property type="evidence" value="ECO:0007669"/>
    <property type="project" value="UniProtKB-KW"/>
</dbReference>
<feature type="domain" description="NB-ARC" evidence="4">
    <location>
        <begin position="77"/>
        <end position="254"/>
    </location>
</feature>
<keyword evidence="2" id="KW-0677">Repeat</keyword>
<dbReference type="InterPro" id="IPR058922">
    <property type="entry name" value="WHD_DRP"/>
</dbReference>
<evidence type="ECO:0000259" key="7">
    <source>
        <dbReference type="Pfam" id="PF25019"/>
    </source>
</evidence>
<feature type="non-terminal residue" evidence="8">
    <location>
        <position position="1"/>
    </location>
</feature>
<dbReference type="InterPro" id="IPR027417">
    <property type="entry name" value="P-loop_NTPase"/>
</dbReference>
<dbReference type="Gene3D" id="1.10.10.10">
    <property type="entry name" value="Winged helix-like DNA-binding domain superfamily/Winged helix DNA-binding domain"/>
    <property type="match status" value="1"/>
</dbReference>
<dbReference type="Pfam" id="PF23559">
    <property type="entry name" value="WHD_DRP"/>
    <property type="match status" value="1"/>
</dbReference>
<dbReference type="Pfam" id="PF23598">
    <property type="entry name" value="LRR_14"/>
    <property type="match status" value="1"/>
</dbReference>
<evidence type="ECO:0000259" key="6">
    <source>
        <dbReference type="Pfam" id="PF23598"/>
    </source>
</evidence>
<dbReference type="FunFam" id="1.10.10.10:FF:000322">
    <property type="entry name" value="Probable disease resistance protein At1g63360"/>
    <property type="match status" value="1"/>
</dbReference>
<keyword evidence="1" id="KW-0433">Leucine-rich repeat</keyword>
<evidence type="ECO:0000256" key="3">
    <source>
        <dbReference type="ARBA" id="ARBA00022821"/>
    </source>
</evidence>
<comment type="caution">
    <text evidence="8">The sequence shown here is derived from an EMBL/GenBank/DDBJ whole genome shotgun (WGS) entry which is preliminary data.</text>
</comment>
<dbReference type="GO" id="GO:0043531">
    <property type="term" value="F:ADP binding"/>
    <property type="evidence" value="ECO:0007669"/>
    <property type="project" value="InterPro"/>
</dbReference>
<organism evidence="8 9">
    <name type="scientific">Trema orientale</name>
    <name type="common">Charcoal tree</name>
    <name type="synonym">Celtis orientalis</name>
    <dbReference type="NCBI Taxonomy" id="63057"/>
    <lineage>
        <taxon>Eukaryota</taxon>
        <taxon>Viridiplantae</taxon>
        <taxon>Streptophyta</taxon>
        <taxon>Embryophyta</taxon>
        <taxon>Tracheophyta</taxon>
        <taxon>Spermatophyta</taxon>
        <taxon>Magnoliopsida</taxon>
        <taxon>eudicotyledons</taxon>
        <taxon>Gunneridae</taxon>
        <taxon>Pentapetalae</taxon>
        <taxon>rosids</taxon>
        <taxon>fabids</taxon>
        <taxon>Rosales</taxon>
        <taxon>Cannabaceae</taxon>
        <taxon>Trema</taxon>
    </lineage>
</organism>
<dbReference type="InterPro" id="IPR032675">
    <property type="entry name" value="LRR_dom_sf"/>
</dbReference>
<dbReference type="Pfam" id="PF25019">
    <property type="entry name" value="LRR_R13L1-DRL21"/>
    <property type="match status" value="1"/>
</dbReference>
<dbReference type="Gene3D" id="3.40.50.300">
    <property type="entry name" value="P-loop containing nucleotide triphosphate hydrolases"/>
    <property type="match status" value="1"/>
</dbReference>
<dbReference type="InParanoid" id="A0A2P5FPN7"/>
<sequence length="1021" mass="116243">LTRQVRIFFSSSNQLAFLLKMGHKLKEIRETLDAIADDRNRFQLKVRLVEDEETRFTSSARETHSFVRQEEVIGRDEDKAKILKILLGSEFQENVSVFPIVGIGGLGKTTLAQLVFNDKQVQDHFQLKMWVCVSENFDLRLIMERIVRCATRNNKSPEKIGRLGIEQLQCHLRDEIDGKRYLLVLDDVWSEDRETWLSIKSLLMDGAKGSRILVTTRSKDVAMITRSDGVEPYFLGGLDEDKSWSLFKRMAFERGEEPEDSSMVAMAKQIAYKCRGVPLAIRTIGSLLYFKKPAENEWLFFKENELAKIPQKEHDILPTLKLSYNHLPSHLKHCFAYCRLFPKDHEIDVPTLIKLWIAQGFVKPLDQSRCLEDVAYEYFKDLLWRFFFQEAEGDDWGNIRSCKMQDLMHDLAALVAGKDSIIVDESVTGFNEKIRHVSLDLKFDLAQQIPTCLFQQSKVRTFLWPKQKHQIISGMYQETEEACDAIFSNLKYLRTLDLKNFDMKILPNSLGDLKHLRYLDLSCGKFKKLPSSVTKLHNLQTLILSGCQELLRLPGGTKKLVNLRHLKIDGCTNLTSMPRGLGQLTSLHTLDKFVVAETNCFGRNIGRLSELSHLNNLRGELLIGYLRDRRDVASDAKAANLKEKAHLQSLRLVWNYRNGRKTVRNERFSLDGLLRPLQYSSLVWGCINRKDIEGKVVKNNEMLLNGLQPHSNLKSLNVENFMGVRFASWLSSLVNLVQLDLSNCPKCEHLPPLHQLAFLKEIWLFQLTALEYVSEIDEDPDVLLSASSSAKVPFFCSLSKLVIANCPNLKGWFKRRRDIHDDEVIESKMDQYQSGPSFPCLSSLTIDSCPVLTSMPLFPHVESLYIRKTSFKPLEKTLLLSSLEAKGSSSSSFSSSPLSKFKHISMLLLDDVESLPNEIGNLSSLQSLQIDRCGKLVSLPEQIGELSSLETLHILECFELKSLPQGISKLSSLQSLNIVRCFSLTSLPEGISNLPSLQSFTVRECPNVESLPKGIGNIATF</sequence>
<protein>
    <submittedName>
        <fullName evidence="8">NB-ARC domain, LRR domain containing protein</fullName>
    </submittedName>
</protein>
<dbReference type="SUPFAM" id="SSF52058">
    <property type="entry name" value="L domain-like"/>
    <property type="match status" value="1"/>
</dbReference>
<keyword evidence="9" id="KW-1185">Reference proteome</keyword>
<dbReference type="InterPro" id="IPR042197">
    <property type="entry name" value="Apaf_helical"/>
</dbReference>
<dbReference type="InterPro" id="IPR055414">
    <property type="entry name" value="LRR_R13L4/SHOC2-like"/>
</dbReference>
<feature type="domain" description="Disease resistance R13L4/SHOC-2-like LRR" evidence="6">
    <location>
        <begin position="882"/>
        <end position="981"/>
    </location>
</feature>
<dbReference type="OrthoDB" id="5279713at2759"/>